<dbReference type="PaxDb" id="55529-EKX55093"/>
<evidence type="ECO:0000313" key="8">
    <source>
        <dbReference type="Proteomes" id="UP000011087"/>
    </source>
</evidence>
<dbReference type="STRING" id="905079.L1K3Z3"/>
<reference evidence="8" key="2">
    <citation type="submission" date="2012-11" db="EMBL/GenBank/DDBJ databases">
        <authorList>
            <person name="Kuo A."/>
            <person name="Curtis B.A."/>
            <person name="Tanifuji G."/>
            <person name="Burki F."/>
            <person name="Gruber A."/>
            <person name="Irimia M."/>
            <person name="Maruyama S."/>
            <person name="Arias M.C."/>
            <person name="Ball S.G."/>
            <person name="Gile G.H."/>
            <person name="Hirakawa Y."/>
            <person name="Hopkins J.F."/>
            <person name="Rensing S.A."/>
            <person name="Schmutz J."/>
            <person name="Symeonidi A."/>
            <person name="Elias M."/>
            <person name="Eveleigh R.J."/>
            <person name="Herman E.K."/>
            <person name="Klute M.J."/>
            <person name="Nakayama T."/>
            <person name="Obornik M."/>
            <person name="Reyes-Prieto A."/>
            <person name="Armbrust E.V."/>
            <person name="Aves S.J."/>
            <person name="Beiko R.G."/>
            <person name="Coutinho P."/>
            <person name="Dacks J.B."/>
            <person name="Durnford D.G."/>
            <person name="Fast N.M."/>
            <person name="Green B.R."/>
            <person name="Grisdale C."/>
            <person name="Hempe F."/>
            <person name="Henrissat B."/>
            <person name="Hoppner M.P."/>
            <person name="Ishida K.-I."/>
            <person name="Kim E."/>
            <person name="Koreny L."/>
            <person name="Kroth P.G."/>
            <person name="Liu Y."/>
            <person name="Malik S.-B."/>
            <person name="Maier U.G."/>
            <person name="McRose D."/>
            <person name="Mock T."/>
            <person name="Neilson J.A."/>
            <person name="Onodera N.T."/>
            <person name="Poole A.M."/>
            <person name="Pritham E.J."/>
            <person name="Richards T.A."/>
            <person name="Rocap G."/>
            <person name="Roy S.W."/>
            <person name="Sarai C."/>
            <person name="Schaack S."/>
            <person name="Shirato S."/>
            <person name="Slamovits C.H."/>
            <person name="Spencer D.F."/>
            <person name="Suzuki S."/>
            <person name="Worden A.Z."/>
            <person name="Zauner S."/>
            <person name="Barry K."/>
            <person name="Bell C."/>
            <person name="Bharti A.K."/>
            <person name="Crow J.A."/>
            <person name="Grimwood J."/>
            <person name="Kramer R."/>
            <person name="Lindquist E."/>
            <person name="Lucas S."/>
            <person name="Salamov A."/>
            <person name="McFadden G.I."/>
            <person name="Lane C.E."/>
            <person name="Keeling P.J."/>
            <person name="Gray M.W."/>
            <person name="Grigoriev I.V."/>
            <person name="Archibald J.M."/>
        </authorList>
    </citation>
    <scope>NUCLEOTIDE SEQUENCE</scope>
    <source>
        <strain evidence="8">CCMP2712</strain>
    </source>
</reference>
<dbReference type="InterPro" id="IPR018247">
    <property type="entry name" value="EF_Hand_1_Ca_BS"/>
</dbReference>
<gene>
    <name evidence="6" type="ORF">GUITHDRAFT_62921</name>
</gene>
<feature type="domain" description="EF-hand" evidence="5">
    <location>
        <begin position="85"/>
        <end position="120"/>
    </location>
</feature>
<reference evidence="6 8" key="1">
    <citation type="journal article" date="2012" name="Nature">
        <title>Algal genomes reveal evolutionary mosaicism and the fate of nucleomorphs.</title>
        <authorList>
            <consortium name="DOE Joint Genome Institute"/>
            <person name="Curtis B.A."/>
            <person name="Tanifuji G."/>
            <person name="Burki F."/>
            <person name="Gruber A."/>
            <person name="Irimia M."/>
            <person name="Maruyama S."/>
            <person name="Arias M.C."/>
            <person name="Ball S.G."/>
            <person name="Gile G.H."/>
            <person name="Hirakawa Y."/>
            <person name="Hopkins J.F."/>
            <person name="Kuo A."/>
            <person name="Rensing S.A."/>
            <person name="Schmutz J."/>
            <person name="Symeonidi A."/>
            <person name="Elias M."/>
            <person name="Eveleigh R.J."/>
            <person name="Herman E.K."/>
            <person name="Klute M.J."/>
            <person name="Nakayama T."/>
            <person name="Obornik M."/>
            <person name="Reyes-Prieto A."/>
            <person name="Armbrust E.V."/>
            <person name="Aves S.J."/>
            <person name="Beiko R.G."/>
            <person name="Coutinho P."/>
            <person name="Dacks J.B."/>
            <person name="Durnford D.G."/>
            <person name="Fast N.M."/>
            <person name="Green B.R."/>
            <person name="Grisdale C.J."/>
            <person name="Hempel F."/>
            <person name="Henrissat B."/>
            <person name="Hoppner M.P."/>
            <person name="Ishida K."/>
            <person name="Kim E."/>
            <person name="Koreny L."/>
            <person name="Kroth P.G."/>
            <person name="Liu Y."/>
            <person name="Malik S.B."/>
            <person name="Maier U.G."/>
            <person name="McRose D."/>
            <person name="Mock T."/>
            <person name="Neilson J.A."/>
            <person name="Onodera N.T."/>
            <person name="Poole A.M."/>
            <person name="Pritham E.J."/>
            <person name="Richards T.A."/>
            <person name="Rocap G."/>
            <person name="Roy S.W."/>
            <person name="Sarai C."/>
            <person name="Schaack S."/>
            <person name="Shirato S."/>
            <person name="Slamovits C.H."/>
            <person name="Spencer D.F."/>
            <person name="Suzuki S."/>
            <person name="Worden A.Z."/>
            <person name="Zauner S."/>
            <person name="Barry K."/>
            <person name="Bell C."/>
            <person name="Bharti A.K."/>
            <person name="Crow J.A."/>
            <person name="Grimwood J."/>
            <person name="Kramer R."/>
            <person name="Lindquist E."/>
            <person name="Lucas S."/>
            <person name="Salamov A."/>
            <person name="McFadden G.I."/>
            <person name="Lane C.E."/>
            <person name="Keeling P.J."/>
            <person name="Gray M.W."/>
            <person name="Grigoriev I.V."/>
            <person name="Archibald J.M."/>
        </authorList>
    </citation>
    <scope>NUCLEOTIDE SEQUENCE</scope>
    <source>
        <strain evidence="6 8">CCMP2712</strain>
    </source>
</reference>
<evidence type="ECO:0000313" key="6">
    <source>
        <dbReference type="EMBL" id="EKX55093.1"/>
    </source>
</evidence>
<feature type="repeat" description="WD" evidence="4">
    <location>
        <begin position="291"/>
        <end position="332"/>
    </location>
</feature>
<dbReference type="GO" id="GO:0005509">
    <property type="term" value="F:calcium ion binding"/>
    <property type="evidence" value="ECO:0007669"/>
    <property type="project" value="InterPro"/>
</dbReference>
<dbReference type="InterPro" id="IPR002048">
    <property type="entry name" value="EF_hand_dom"/>
</dbReference>
<dbReference type="InterPro" id="IPR001680">
    <property type="entry name" value="WD40_rpt"/>
</dbReference>
<dbReference type="GeneID" id="17311681"/>
<dbReference type="EMBL" id="JH992966">
    <property type="protein sequence ID" value="EKX55093.1"/>
    <property type="molecule type" value="Genomic_DNA"/>
</dbReference>
<accession>L1K3Z3</accession>
<dbReference type="HOGENOM" id="CLU_012604_0_0_1"/>
<dbReference type="SUPFAM" id="SSF47473">
    <property type="entry name" value="EF-hand"/>
    <property type="match status" value="1"/>
</dbReference>
<dbReference type="PROSITE" id="PS00018">
    <property type="entry name" value="EF_HAND_1"/>
    <property type="match status" value="1"/>
</dbReference>
<dbReference type="InterPro" id="IPR051242">
    <property type="entry name" value="WD-EF-hand_domain"/>
</dbReference>
<evidence type="ECO:0000313" key="7">
    <source>
        <dbReference type="EnsemblProtists" id="EKX55093"/>
    </source>
</evidence>
<dbReference type="PROSITE" id="PS00678">
    <property type="entry name" value="WD_REPEATS_1"/>
    <property type="match status" value="1"/>
</dbReference>
<dbReference type="OMA" id="ANWGYRI"/>
<dbReference type="InterPro" id="IPR011992">
    <property type="entry name" value="EF-hand-dom_pair"/>
</dbReference>
<keyword evidence="2" id="KW-0677">Repeat</keyword>
<dbReference type="CDD" id="cd00200">
    <property type="entry name" value="WD40"/>
    <property type="match status" value="1"/>
</dbReference>
<feature type="repeat" description="WD" evidence="4">
    <location>
        <begin position="375"/>
        <end position="416"/>
    </location>
</feature>
<dbReference type="RefSeq" id="XP_005842073.1">
    <property type="nucleotide sequence ID" value="XM_005842016.1"/>
</dbReference>
<dbReference type="PROSITE" id="PS50294">
    <property type="entry name" value="WD_REPEATS_REGION"/>
    <property type="match status" value="4"/>
</dbReference>
<dbReference type="OrthoDB" id="1068471at2759"/>
<dbReference type="PROSITE" id="PS50222">
    <property type="entry name" value="EF_HAND_2"/>
    <property type="match status" value="1"/>
</dbReference>
<evidence type="ECO:0000256" key="3">
    <source>
        <dbReference type="ARBA" id="ARBA00022837"/>
    </source>
</evidence>
<evidence type="ECO:0000259" key="5">
    <source>
        <dbReference type="PROSITE" id="PS50222"/>
    </source>
</evidence>
<dbReference type="EnsemblProtists" id="EKX55093">
    <property type="protein sequence ID" value="EKX55093"/>
    <property type="gene ID" value="GUITHDRAFT_62921"/>
</dbReference>
<feature type="repeat" description="WD" evidence="4">
    <location>
        <begin position="333"/>
        <end position="365"/>
    </location>
</feature>
<dbReference type="Pfam" id="PF00400">
    <property type="entry name" value="WD40"/>
    <property type="match status" value="4"/>
</dbReference>
<dbReference type="PROSITE" id="PS50082">
    <property type="entry name" value="WD_REPEATS_2"/>
    <property type="match status" value="5"/>
</dbReference>
<dbReference type="AlphaFoldDB" id="L1K3Z3"/>
<keyword evidence="8" id="KW-1185">Reference proteome</keyword>
<keyword evidence="1 4" id="KW-0853">WD repeat</keyword>
<feature type="repeat" description="WD" evidence="4">
    <location>
        <begin position="569"/>
        <end position="610"/>
    </location>
</feature>
<sequence length="645" mass="71856">MEKFRGVQETLNRIYSNAEYSGLTASSEKVGTFYTADEVLGKLTPQTLQSVQKAIHALGDRVNLTEFVHILVAFLPSRDWKDQTSMITNLCEVYDTLDIDGDGVVTWEEIFEFNLEMGRSSQTTHERTADANLTYHISETRDKRGQGSLAVHMNMKDGEIERLETLDVMDKIVVTEKDSSVFKVYDVETLTWTDSLVGHKGAALRCLYLSGTDYIVTSASDSLLIVWGAYTFTQRQVLPCNQVLSSLAWDSYNFTLYGGSTDGNVLLFQVPRRNAEATGSEEIAILQTGFFRAHMDVVTDLVALPDLGLLVTSSLDSMILVWDLNTHKLRHTLDGHLKGVHSLAYIASQRYLISTSYDKVCKVWNPLLEEPLFNLYGHVGIIVGLRVVVGSEKIITSDVEGFVKVWDTRNFMCTQTIQIEHIAPGTALFCLDHDHPTKPQLADEEPVVAAIYSIVNHAIITASGRNVRIWNASTGLLSKTFRDVATARITAMCLGNRERRVIAGDERGCIGVYNVLNGGLMKFLEPHDADVCALAYCHKYKSIISASWGGRVRVHHDASPHETRSLRQIDCHSTDISCMAYSSYLSVIATSSTAGSVRLWDFQDIKLAGSLNAHKSEITMLQFLESYRLVITGDFHGNVILWTVN</sequence>
<dbReference type="PANTHER" id="PTHR44324:SF4">
    <property type="entry name" value="WD40 REPEAT DOMAIN 95"/>
    <property type="match status" value="1"/>
</dbReference>
<dbReference type="KEGG" id="gtt:GUITHDRAFT_62921"/>
<dbReference type="eggNOG" id="KOG0272">
    <property type="taxonomic scope" value="Eukaryota"/>
</dbReference>
<evidence type="ECO:0000256" key="2">
    <source>
        <dbReference type="ARBA" id="ARBA00022737"/>
    </source>
</evidence>
<feature type="repeat" description="WD" evidence="4">
    <location>
        <begin position="611"/>
        <end position="645"/>
    </location>
</feature>
<dbReference type="Proteomes" id="UP000011087">
    <property type="component" value="Unassembled WGS sequence"/>
</dbReference>
<dbReference type="SMART" id="SM00320">
    <property type="entry name" value="WD40"/>
    <property type="match status" value="10"/>
</dbReference>
<dbReference type="PANTHER" id="PTHR44324">
    <property type="entry name" value="WD40 REPEAT DOMAIN 95"/>
    <property type="match status" value="1"/>
</dbReference>
<dbReference type="InterPro" id="IPR019775">
    <property type="entry name" value="WD40_repeat_CS"/>
</dbReference>
<name>L1K3Z3_GUITC</name>
<dbReference type="SUPFAM" id="SSF50998">
    <property type="entry name" value="Quinoprotein alcohol dehydrogenase-like"/>
    <property type="match status" value="1"/>
</dbReference>
<evidence type="ECO:0000256" key="1">
    <source>
        <dbReference type="ARBA" id="ARBA00022574"/>
    </source>
</evidence>
<dbReference type="SUPFAM" id="SSF82171">
    <property type="entry name" value="DPP6 N-terminal domain-like"/>
    <property type="match status" value="1"/>
</dbReference>
<evidence type="ECO:0000256" key="4">
    <source>
        <dbReference type="PROSITE-ProRule" id="PRU00221"/>
    </source>
</evidence>
<dbReference type="Gene3D" id="2.130.10.10">
    <property type="entry name" value="YVTN repeat-like/Quinoprotein amine dehydrogenase"/>
    <property type="match status" value="3"/>
</dbReference>
<dbReference type="InterPro" id="IPR015943">
    <property type="entry name" value="WD40/YVTN_repeat-like_dom_sf"/>
</dbReference>
<organism evidence="6">
    <name type="scientific">Guillardia theta (strain CCMP2712)</name>
    <name type="common">Cryptophyte</name>
    <dbReference type="NCBI Taxonomy" id="905079"/>
    <lineage>
        <taxon>Eukaryota</taxon>
        <taxon>Cryptophyceae</taxon>
        <taxon>Pyrenomonadales</taxon>
        <taxon>Geminigeraceae</taxon>
        <taxon>Guillardia</taxon>
    </lineage>
</organism>
<protein>
    <recommendedName>
        <fullName evidence="5">EF-hand domain-containing protein</fullName>
    </recommendedName>
</protein>
<keyword evidence="3" id="KW-0106">Calcium</keyword>
<proteinExistence type="predicted"/>
<reference evidence="7" key="3">
    <citation type="submission" date="2016-03" db="UniProtKB">
        <authorList>
            <consortium name="EnsemblProtists"/>
        </authorList>
    </citation>
    <scope>IDENTIFICATION</scope>
</reference>
<dbReference type="InterPro" id="IPR011047">
    <property type="entry name" value="Quinoprotein_ADH-like_sf"/>
</dbReference>